<dbReference type="AlphaFoldDB" id="G0P9F6"/>
<reference evidence="14" key="1">
    <citation type="submission" date="2011-07" db="EMBL/GenBank/DDBJ databases">
        <authorList>
            <consortium name="Caenorhabditis brenneri Sequencing and Analysis Consortium"/>
            <person name="Wilson R.K."/>
        </authorList>
    </citation>
    <scope>NUCLEOTIDE SEQUENCE [LARGE SCALE GENOMIC DNA]</scope>
    <source>
        <strain evidence="14">PB2801</strain>
    </source>
</reference>
<dbReference type="FunCoup" id="G0P9F6">
    <property type="interactions" value="2719"/>
</dbReference>
<dbReference type="GO" id="GO:0007346">
    <property type="term" value="P:regulation of mitotic cell cycle"/>
    <property type="evidence" value="ECO:0007669"/>
    <property type="project" value="TreeGrafter"/>
</dbReference>
<evidence type="ECO:0000256" key="12">
    <source>
        <dbReference type="ARBA" id="ARBA00065185"/>
    </source>
</evidence>
<dbReference type="EMBL" id="GL380151">
    <property type="protein sequence ID" value="EGT48508.1"/>
    <property type="molecule type" value="Genomic_DNA"/>
</dbReference>
<evidence type="ECO:0000256" key="8">
    <source>
        <dbReference type="ARBA" id="ARBA00023306"/>
    </source>
</evidence>
<keyword evidence="14" id="KW-1185">Reference proteome</keyword>
<comment type="similarity">
    <text evidence="11">Belongs to the Integrator subunit 13 family.</text>
</comment>
<dbReference type="eggNOG" id="KOG3711">
    <property type="taxonomic scope" value="Eukaryota"/>
</dbReference>
<sequence>MDQRDMKTVILLDKSAKFVESCNETFDFQVREGPKQKKLQIEKSIWTWCLEGIFEMHRILSDVYPRGTVQLRIAVADYMGKMLDNKWKKSFITRKELGALVETIGVPSPFNTDLNPIGGLKMAIEALAVESPEQRDYNYDVRYNLNKRTLQNSEVVRFTKELKGHQPLPKIQNNGNLIIYTRYDSEKDMIELKKDLASLVVKTNAIANSATNKTFCPITSLRVFIVNYYAAGDKCKVKTHPLEEHAELPFLKFWVISRRAADMCNAIHSLLVAAFDLGSTTVTKIPMKEDNRGSTNYDVELFHSGKVHTTLKAAKMIDKSGQFGMNLPDKLISHILIANRGRIFIQEIDFIQKDLSKRRFIRKMIPKKRVRTPKYPLNINQLKLVYKQMELKIIAKNRNNDTITEQQKQKWKMLRNSDIQRRLRRITKNIPSYACDSFIFHKQVTPQLEPLVETVTKMELTQSEVEQCKKAILKLHHKRASKEFIVPRNTNIECSVEDLTDPEEQMRVAIVELAKHLAKYALYSVNHNLIYKTFVSTMGADKLLDVDLENDDEIDK</sequence>
<dbReference type="PANTHER" id="PTHR12955">
    <property type="entry name" value="SARCOMA ANTIGEN NY-SAR-95-RELATED"/>
    <property type="match status" value="1"/>
</dbReference>
<keyword evidence="8" id="KW-0131">Cell cycle</keyword>
<dbReference type="HOGENOM" id="CLU_018072_0_0_1"/>
<dbReference type="InParanoid" id="G0P9F6"/>
<accession>G0P9F6</accession>
<evidence type="ECO:0000256" key="3">
    <source>
        <dbReference type="ARBA" id="ARBA00020501"/>
    </source>
</evidence>
<evidence type="ECO:0000313" key="14">
    <source>
        <dbReference type="Proteomes" id="UP000008068"/>
    </source>
</evidence>
<dbReference type="GO" id="GO:0032039">
    <property type="term" value="C:integrator complex"/>
    <property type="evidence" value="ECO:0007669"/>
    <property type="project" value="TreeGrafter"/>
</dbReference>
<evidence type="ECO:0000256" key="5">
    <source>
        <dbReference type="ARBA" id="ARBA00022618"/>
    </source>
</evidence>
<dbReference type="GO" id="GO:0048471">
    <property type="term" value="C:perinuclear region of cytoplasm"/>
    <property type="evidence" value="ECO:0007669"/>
    <property type="project" value="UniProtKB-SubCell"/>
</dbReference>
<keyword evidence="4" id="KW-0963">Cytoplasm</keyword>
<dbReference type="Pfam" id="PF10221">
    <property type="entry name" value="Mat89Bb"/>
    <property type="match status" value="2"/>
</dbReference>
<organism evidence="14">
    <name type="scientific">Caenorhabditis brenneri</name>
    <name type="common">Nematode worm</name>
    <dbReference type="NCBI Taxonomy" id="135651"/>
    <lineage>
        <taxon>Eukaryota</taxon>
        <taxon>Metazoa</taxon>
        <taxon>Ecdysozoa</taxon>
        <taxon>Nematoda</taxon>
        <taxon>Chromadorea</taxon>
        <taxon>Rhabditida</taxon>
        <taxon>Rhabditina</taxon>
        <taxon>Rhabditomorpha</taxon>
        <taxon>Rhabditoidea</taxon>
        <taxon>Rhabditidae</taxon>
        <taxon>Peloderinae</taxon>
        <taxon>Caenorhabditis</taxon>
    </lineage>
</organism>
<dbReference type="STRING" id="135651.G0P9F6"/>
<keyword evidence="5" id="KW-0132">Cell division</keyword>
<proteinExistence type="inferred from homology"/>
<evidence type="ECO:0000256" key="6">
    <source>
        <dbReference type="ARBA" id="ARBA00022776"/>
    </source>
</evidence>
<evidence type="ECO:0000256" key="11">
    <source>
        <dbReference type="ARBA" id="ARBA00061603"/>
    </source>
</evidence>
<dbReference type="GO" id="GO:0051301">
    <property type="term" value="P:cell division"/>
    <property type="evidence" value="ECO:0007669"/>
    <property type="project" value="UniProtKB-KW"/>
</dbReference>
<evidence type="ECO:0000256" key="7">
    <source>
        <dbReference type="ARBA" id="ARBA00023242"/>
    </source>
</evidence>
<gene>
    <name evidence="13" type="ORF">CAEBREN_09718</name>
</gene>
<comment type="subcellular location">
    <subcellularLocation>
        <location evidence="2">Cytoplasm</location>
        <location evidence="2">Perinuclear region</location>
    </subcellularLocation>
    <subcellularLocation>
        <location evidence="1">Nucleus</location>
    </subcellularLocation>
</comment>
<evidence type="ECO:0000256" key="2">
    <source>
        <dbReference type="ARBA" id="ARBA00004556"/>
    </source>
</evidence>
<evidence type="ECO:0000256" key="9">
    <source>
        <dbReference type="ARBA" id="ARBA00030658"/>
    </source>
</evidence>
<evidence type="ECO:0000256" key="4">
    <source>
        <dbReference type="ARBA" id="ARBA00022490"/>
    </source>
</evidence>
<dbReference type="OrthoDB" id="5844105at2759"/>
<keyword evidence="6" id="KW-0498">Mitosis</keyword>
<dbReference type="GO" id="GO:0051642">
    <property type="term" value="P:centrosome localization"/>
    <property type="evidence" value="ECO:0007669"/>
    <property type="project" value="TreeGrafter"/>
</dbReference>
<dbReference type="InterPro" id="IPR019355">
    <property type="entry name" value="Cell_cycle_regulator_Mat89Bb"/>
</dbReference>
<name>G0P9F6_CAEBE</name>
<comment type="subunit">
    <text evidence="12">Belongs to the multiprotein complex Integrator, at least composed of IntS1, IntS2, IntS3, IntS4, omd/IntS5, IntS6, defl/IntS7, IntS8, IntS9, IntS10, IntS11, IntS12, asun/IntS13, IntS14 and IntS15. The core complex associates with protein phosphatase 2A subunits mts/PP2A and Pp2A-29B, to form the Integrator-PP2A (INTAC) complex.</text>
</comment>
<dbReference type="PANTHER" id="PTHR12955:SF1">
    <property type="entry name" value="INTEGRATOR COMPLEX SUBUNIT 13"/>
    <property type="match status" value="1"/>
</dbReference>
<evidence type="ECO:0000256" key="10">
    <source>
        <dbReference type="ARBA" id="ARBA00032585"/>
    </source>
</evidence>
<evidence type="ECO:0000313" key="13">
    <source>
        <dbReference type="EMBL" id="EGT48508.1"/>
    </source>
</evidence>
<dbReference type="Proteomes" id="UP000008068">
    <property type="component" value="Unassembled WGS sequence"/>
</dbReference>
<protein>
    <recommendedName>
        <fullName evidence="3">Protein asunder</fullName>
    </recommendedName>
    <alternativeName>
        <fullName evidence="10">Cell cycle regulator Mat89Bb</fullName>
    </alternativeName>
    <alternativeName>
        <fullName evidence="9">Set apart in position or space protein</fullName>
    </alternativeName>
</protein>
<dbReference type="OMA" id="NCTAMHR"/>
<keyword evidence="7" id="KW-0539">Nucleus</keyword>
<evidence type="ECO:0000256" key="1">
    <source>
        <dbReference type="ARBA" id="ARBA00004123"/>
    </source>
</evidence>